<protein>
    <submittedName>
        <fullName evidence="1">Uncharacterized protein</fullName>
    </submittedName>
</protein>
<proteinExistence type="predicted"/>
<comment type="caution">
    <text evidence="1">The sequence shown here is derived from an EMBL/GenBank/DDBJ whole genome shotgun (WGS) entry which is preliminary data.</text>
</comment>
<evidence type="ECO:0000313" key="2">
    <source>
        <dbReference type="Proteomes" id="UP001190700"/>
    </source>
</evidence>
<name>A0AAE0C3W7_9CHLO</name>
<gene>
    <name evidence="1" type="ORF">CYMTET_42626</name>
</gene>
<keyword evidence="2" id="KW-1185">Reference proteome</keyword>
<evidence type="ECO:0000313" key="1">
    <source>
        <dbReference type="EMBL" id="KAK3247888.1"/>
    </source>
</evidence>
<sequence length="159" mass="17362">MPPVQCTVRRCLRLLSKKKKKKKTKKKIRKGRLLDRLLRRWDTGARGELDYIDVLGVPVGKVEAVSAEMMKNAEKMCHFAHLEQAWARAGPRVPASLLCQPEAGVLAVGWASVPTRGWGSGRGMGLNKAARVSGAARAVRPGLVGLCKSGRTCGSSFRR</sequence>
<dbReference type="EMBL" id="LGRX02028579">
    <property type="protein sequence ID" value="KAK3247888.1"/>
    <property type="molecule type" value="Genomic_DNA"/>
</dbReference>
<dbReference type="AlphaFoldDB" id="A0AAE0C3W7"/>
<reference evidence="1 2" key="1">
    <citation type="journal article" date="2015" name="Genome Biol. Evol.">
        <title>Comparative Genomics of a Bacterivorous Green Alga Reveals Evolutionary Causalities and Consequences of Phago-Mixotrophic Mode of Nutrition.</title>
        <authorList>
            <person name="Burns J.A."/>
            <person name="Paasch A."/>
            <person name="Narechania A."/>
            <person name="Kim E."/>
        </authorList>
    </citation>
    <scope>NUCLEOTIDE SEQUENCE [LARGE SCALE GENOMIC DNA]</scope>
    <source>
        <strain evidence="1 2">PLY_AMNH</strain>
    </source>
</reference>
<organism evidence="1 2">
    <name type="scientific">Cymbomonas tetramitiformis</name>
    <dbReference type="NCBI Taxonomy" id="36881"/>
    <lineage>
        <taxon>Eukaryota</taxon>
        <taxon>Viridiplantae</taxon>
        <taxon>Chlorophyta</taxon>
        <taxon>Pyramimonadophyceae</taxon>
        <taxon>Pyramimonadales</taxon>
        <taxon>Pyramimonadaceae</taxon>
        <taxon>Cymbomonas</taxon>
    </lineage>
</organism>
<accession>A0AAE0C3W7</accession>
<dbReference type="Proteomes" id="UP001190700">
    <property type="component" value="Unassembled WGS sequence"/>
</dbReference>